<accession>A0ABX8RC10</accession>
<protein>
    <submittedName>
        <fullName evidence="2">Amidohydrolase</fullName>
    </submittedName>
</protein>
<proteinExistence type="predicted"/>
<dbReference type="PIRSF" id="PIRSF005962">
    <property type="entry name" value="Pept_M20D_amidohydro"/>
    <property type="match status" value="1"/>
</dbReference>
<sequence>MEKIMKKSEQIKDWLINIRRDFHQYPELGMQEFRTSKKICKYLEKMNISYNNNVVNTGVVGLIQGKYDGPTIALRADIDALPIQDGKKVLYKSKNDGVMHACGHDAHTAILLGAGKVLNEMKDQIHGNIKLLFQPAEETVGGAKPMIEEGVLKNPEVDAVFGLHVDADLDTGKIGIKYNQMNAASNTIEIHIYGKSTHGAYPHEGADSILIASHVVVALQSIVSRNVAPTDASVVTIGKIIGGTQENIIADHVVLVGTVRNINEATRKEVMKRIEDIVKIIPKALGGRGELIQTEGYRTLVNDDRMVDIVVNSVKNILGEDKLHFIEEISLGVEDFAYFAAEKPSAFFRLGCKNLEKGIEGKHHHPCFDIDEDCLTIGVAMQVSNVLEALQYFRK</sequence>
<feature type="domain" description="Peptidase M20 dimerisation" evidence="1">
    <location>
        <begin position="187"/>
        <end position="279"/>
    </location>
</feature>
<evidence type="ECO:0000313" key="2">
    <source>
        <dbReference type="EMBL" id="QXM06600.1"/>
    </source>
</evidence>
<organism evidence="2 3">
    <name type="scientific">Crassaminicella indica</name>
    <dbReference type="NCBI Taxonomy" id="2855394"/>
    <lineage>
        <taxon>Bacteria</taxon>
        <taxon>Bacillati</taxon>
        <taxon>Bacillota</taxon>
        <taxon>Clostridia</taxon>
        <taxon>Eubacteriales</taxon>
        <taxon>Clostridiaceae</taxon>
        <taxon>Crassaminicella</taxon>
    </lineage>
</organism>
<evidence type="ECO:0000313" key="3">
    <source>
        <dbReference type="Proteomes" id="UP000886818"/>
    </source>
</evidence>
<dbReference type="InterPro" id="IPR017439">
    <property type="entry name" value="Amidohydrolase"/>
</dbReference>
<dbReference type="InterPro" id="IPR011650">
    <property type="entry name" value="Peptidase_M20_dimer"/>
</dbReference>
<name>A0ABX8RC10_9CLOT</name>
<dbReference type="Pfam" id="PF07687">
    <property type="entry name" value="M20_dimer"/>
    <property type="match status" value="1"/>
</dbReference>
<dbReference type="Proteomes" id="UP000886818">
    <property type="component" value="Chromosome"/>
</dbReference>
<dbReference type="NCBIfam" id="TIGR01891">
    <property type="entry name" value="amidohydrolases"/>
    <property type="match status" value="1"/>
</dbReference>
<dbReference type="PANTHER" id="PTHR11014:SF63">
    <property type="entry name" value="METALLOPEPTIDASE, PUTATIVE (AFU_ORTHOLOGUE AFUA_6G09600)-RELATED"/>
    <property type="match status" value="1"/>
</dbReference>
<gene>
    <name evidence="2" type="ORF">KVH43_02290</name>
</gene>
<evidence type="ECO:0000259" key="1">
    <source>
        <dbReference type="Pfam" id="PF07687"/>
    </source>
</evidence>
<dbReference type="PANTHER" id="PTHR11014">
    <property type="entry name" value="PEPTIDASE M20 FAMILY MEMBER"/>
    <property type="match status" value="1"/>
</dbReference>
<reference evidence="2" key="1">
    <citation type="submission" date="2021-07" db="EMBL/GenBank/DDBJ databases">
        <title>Complete genome sequence of Crassaminicella sp. 143-21, isolated from a deep-sea hydrothermal vent.</title>
        <authorList>
            <person name="Li X."/>
        </authorList>
    </citation>
    <scope>NUCLEOTIDE SEQUENCE</scope>
    <source>
        <strain evidence="2">143-21</strain>
    </source>
</reference>
<keyword evidence="3" id="KW-1185">Reference proteome</keyword>
<dbReference type="InterPro" id="IPR002933">
    <property type="entry name" value="Peptidase_M20"/>
</dbReference>
<dbReference type="Pfam" id="PF01546">
    <property type="entry name" value="Peptidase_M20"/>
    <property type="match status" value="1"/>
</dbReference>
<dbReference type="RefSeq" id="WP_218283296.1">
    <property type="nucleotide sequence ID" value="NZ_CP078093.1"/>
</dbReference>
<dbReference type="EMBL" id="CP078093">
    <property type="protein sequence ID" value="QXM06600.1"/>
    <property type="molecule type" value="Genomic_DNA"/>
</dbReference>